<dbReference type="InterPro" id="IPR010430">
    <property type="entry name" value="DUF1028"/>
</dbReference>
<dbReference type="AlphaFoldDB" id="A0AB39HJJ7"/>
<dbReference type="Gene3D" id="3.60.20.10">
    <property type="entry name" value="Glutamine Phosphoribosylpyrophosphate, subunit 1, domain 1"/>
    <property type="match status" value="1"/>
</dbReference>
<gene>
    <name evidence="1" type="ORF">AB4Y30_15780</name>
</gene>
<evidence type="ECO:0000313" key="1">
    <source>
        <dbReference type="EMBL" id="XDK32446.1"/>
    </source>
</evidence>
<organism evidence="1">
    <name type="scientific">Ornithinibacillus sp. 4-3</name>
    <dbReference type="NCBI Taxonomy" id="3231488"/>
    <lineage>
        <taxon>Bacteria</taxon>
        <taxon>Bacillati</taxon>
        <taxon>Bacillota</taxon>
        <taxon>Bacilli</taxon>
        <taxon>Bacillales</taxon>
        <taxon>Bacillaceae</taxon>
        <taxon>Ornithinibacillus</taxon>
    </lineage>
</organism>
<dbReference type="PANTHER" id="PTHR39328">
    <property type="entry name" value="BLL2871 PROTEIN"/>
    <property type="match status" value="1"/>
</dbReference>
<dbReference type="SUPFAM" id="SSF56235">
    <property type="entry name" value="N-terminal nucleophile aminohydrolases (Ntn hydrolases)"/>
    <property type="match status" value="1"/>
</dbReference>
<protein>
    <submittedName>
        <fullName evidence="1">DUF1028 domain-containing protein</fullName>
    </submittedName>
</protein>
<sequence>MTFSITARCEKTGQFGIAISTRVIGVGSRCPYAKAGVGAVTSQASSNPYLGINGLKALEQGMTAEEALQHVLAQDPAIDVRQVSVVDAKGNVAVHTGENCVGWFGHRTGKNYVAMGNMLVGEDTVLAMAETFEENIDMDLSERLLKSLEAAQAAGGDKRGRQSAALYVVNEEEYPYMDLRVDEHVDPVQELRRIFTLAQEQLVPRMKLMPTKKNPAGINDRAAMEKVGLIEEEK</sequence>
<dbReference type="PANTHER" id="PTHR39328:SF1">
    <property type="entry name" value="BLL2871 PROTEIN"/>
    <property type="match status" value="1"/>
</dbReference>
<reference evidence="1" key="1">
    <citation type="submission" date="2024-07" db="EMBL/GenBank/DDBJ databases">
        <title>Halotolerant mesophilic bacterium Ornithinibacillus sp. 4-3, sp. nov., isolated from soil.</title>
        <authorList>
            <person name="Sidarenka A.V."/>
            <person name="Guliayeva D.E."/>
            <person name="Leanovich S.I."/>
            <person name="Hileuskaya K.S."/>
            <person name="Akhremchuk A.E."/>
            <person name="Sikolenko M.A."/>
            <person name="Valentovich L.N."/>
        </authorList>
    </citation>
    <scope>NUCLEOTIDE SEQUENCE</scope>
    <source>
        <strain evidence="1">4-3</strain>
    </source>
</reference>
<dbReference type="RefSeq" id="WP_368653135.1">
    <property type="nucleotide sequence ID" value="NZ_CP162599.1"/>
</dbReference>
<name>A0AB39HJJ7_9BACI</name>
<dbReference type="InterPro" id="IPR029055">
    <property type="entry name" value="Ntn_hydrolases_N"/>
</dbReference>
<dbReference type="Pfam" id="PF06267">
    <property type="entry name" value="DUF1028"/>
    <property type="match status" value="1"/>
</dbReference>
<accession>A0AB39HJJ7</accession>
<proteinExistence type="predicted"/>
<dbReference type="EMBL" id="CP162599">
    <property type="protein sequence ID" value="XDK32446.1"/>
    <property type="molecule type" value="Genomic_DNA"/>
</dbReference>